<gene>
    <name evidence="2" type="ORF">SAMN05421543_10389</name>
</gene>
<dbReference type="AlphaFoldDB" id="A0A1I7GVM7"/>
<dbReference type="EMBL" id="FPBV01000003">
    <property type="protein sequence ID" value="SFU52471.1"/>
    <property type="molecule type" value="Genomic_DNA"/>
</dbReference>
<dbReference type="GO" id="GO:0016747">
    <property type="term" value="F:acyltransferase activity, transferring groups other than amino-acyl groups"/>
    <property type="evidence" value="ECO:0007669"/>
    <property type="project" value="InterPro"/>
</dbReference>
<dbReference type="Pfam" id="PF00583">
    <property type="entry name" value="Acetyltransf_1"/>
    <property type="match status" value="1"/>
</dbReference>
<name>A0A1I7GVM7_9BACL</name>
<feature type="domain" description="N-acetyltransferase" evidence="1">
    <location>
        <begin position="3"/>
        <end position="189"/>
    </location>
</feature>
<reference evidence="3" key="1">
    <citation type="submission" date="2016-10" db="EMBL/GenBank/DDBJ databases">
        <authorList>
            <person name="Varghese N."/>
        </authorList>
    </citation>
    <scope>NUCLEOTIDE SEQUENCE [LARGE SCALE GENOMIC DNA]</scope>
    <source>
        <strain evidence="3">DSM 17980</strain>
    </source>
</reference>
<accession>A0A1I7GVM7</accession>
<dbReference type="Proteomes" id="UP000183508">
    <property type="component" value="Unassembled WGS sequence"/>
</dbReference>
<organism evidence="2 3">
    <name type="scientific">Alicyclobacillus macrosporangiidus</name>
    <dbReference type="NCBI Taxonomy" id="392015"/>
    <lineage>
        <taxon>Bacteria</taxon>
        <taxon>Bacillati</taxon>
        <taxon>Bacillota</taxon>
        <taxon>Bacilli</taxon>
        <taxon>Bacillales</taxon>
        <taxon>Alicyclobacillaceae</taxon>
        <taxon>Alicyclobacillus</taxon>
    </lineage>
</organism>
<evidence type="ECO:0000259" key="1">
    <source>
        <dbReference type="PROSITE" id="PS51186"/>
    </source>
</evidence>
<dbReference type="CDD" id="cd04301">
    <property type="entry name" value="NAT_SF"/>
    <property type="match status" value="1"/>
</dbReference>
<keyword evidence="2" id="KW-0808">Transferase</keyword>
<proteinExistence type="predicted"/>
<dbReference type="RefSeq" id="WP_074949909.1">
    <property type="nucleotide sequence ID" value="NZ_FPBV01000003.1"/>
</dbReference>
<dbReference type="SUPFAM" id="SSF55729">
    <property type="entry name" value="Acyl-CoA N-acyltransferases (Nat)"/>
    <property type="match status" value="1"/>
</dbReference>
<protein>
    <submittedName>
        <fullName evidence="2">Acetyltransferase (GNAT) domain-containing protein</fullName>
    </submittedName>
</protein>
<keyword evidence="3" id="KW-1185">Reference proteome</keyword>
<evidence type="ECO:0000313" key="3">
    <source>
        <dbReference type="Proteomes" id="UP000183508"/>
    </source>
</evidence>
<evidence type="ECO:0000313" key="2">
    <source>
        <dbReference type="EMBL" id="SFU52471.1"/>
    </source>
</evidence>
<dbReference type="InterPro" id="IPR000182">
    <property type="entry name" value="GNAT_dom"/>
</dbReference>
<dbReference type="PROSITE" id="PS51186">
    <property type="entry name" value="GNAT"/>
    <property type="match status" value="1"/>
</dbReference>
<sequence>MDLTIKPLTPALVDDYLRFFDHDAFPKGDEWAGCYCDYYHCVVSDSEWAGRSGDVNRRAVTERILSGRHHGFLAYDSDSVVGWCHAAPRHTLPRLVEMLNARDDTDTMLGSIVCFLVAPAYRGRGIARQLLTACCEFMGHQGMTVVEAYPPKHHPRTAHYHGSQSMYLHAGFTPVAELEHYVVVQKRLRTGSR</sequence>
<dbReference type="Gene3D" id="3.40.630.30">
    <property type="match status" value="1"/>
</dbReference>
<dbReference type="STRING" id="392015.SAMN05421543_10389"/>
<dbReference type="InterPro" id="IPR016181">
    <property type="entry name" value="Acyl_CoA_acyltransferase"/>
</dbReference>